<dbReference type="PANTHER" id="PTHR30590">
    <property type="entry name" value="INNER MEMBRANE PROTEIN"/>
    <property type="match status" value="1"/>
</dbReference>
<feature type="coiled-coil region" evidence="1">
    <location>
        <begin position="161"/>
        <end position="188"/>
    </location>
</feature>
<organism evidence="4 5">
    <name type="scientific">Algoriphagus lacus</name>
    <dbReference type="NCBI Taxonomy" id="2056311"/>
    <lineage>
        <taxon>Bacteria</taxon>
        <taxon>Pseudomonadati</taxon>
        <taxon>Bacteroidota</taxon>
        <taxon>Cytophagia</taxon>
        <taxon>Cytophagales</taxon>
        <taxon>Cyclobacteriaceae</taxon>
        <taxon>Algoriphagus</taxon>
    </lineage>
</organism>
<feature type="domain" description="DUF418" evidence="3">
    <location>
        <begin position="242"/>
        <end position="402"/>
    </location>
</feature>
<evidence type="ECO:0000256" key="2">
    <source>
        <dbReference type="SAM" id="Phobius"/>
    </source>
</evidence>
<sequence>MRGIVLFGILLMNINMFGLAGAYNDPTVAGGFTGWNLYTWIATNMFFEGTMRGLFSLLFGVGMFIFLDRLTKRGAGIKAADIFFRRLTWLLVFGLIHGYLLLWTGEILYDYALMGFLVYSFRNMAPKKLILAATVLVLAGSVWNYSDYIKSQKLAEDVALIDSFKAENKDLTKELKESQNAWEKMQEERSPEAIGEFNSSMQKGYFDVVAFLAPINSHYDQFMSYRYGLWDILSMMLIGIALFRWNILSAEKSFGFYAGMAAIGYLIGLSINYYELRTVLDGQFSPVAITKSNLTYGFGRIFTCMGHIGLIMIFCKSNILIWLKTSLSAVGKMALTNYIMHSLICMVVFTGVGFGLFGKLQRYELLYVVFSIWIFQLILSPIWLRYFHYGPMEWLWRNLSYQKVHPIRKEFPVTLVALQKE</sequence>
<dbReference type="AlphaFoldDB" id="A0A418PXJ0"/>
<evidence type="ECO:0000259" key="3">
    <source>
        <dbReference type="Pfam" id="PF04235"/>
    </source>
</evidence>
<feature type="transmembrane region" description="Helical" evidence="2">
    <location>
        <begin position="129"/>
        <end position="146"/>
    </location>
</feature>
<dbReference type="Pfam" id="PF04235">
    <property type="entry name" value="DUF418"/>
    <property type="match status" value="1"/>
</dbReference>
<accession>A0A418PXJ0</accession>
<evidence type="ECO:0000313" key="4">
    <source>
        <dbReference type="EMBL" id="RIW18887.1"/>
    </source>
</evidence>
<feature type="transmembrane region" description="Helical" evidence="2">
    <location>
        <begin position="46"/>
        <end position="67"/>
    </location>
</feature>
<keyword evidence="2" id="KW-0812">Transmembrane</keyword>
<feature type="transmembrane region" description="Helical" evidence="2">
    <location>
        <begin position="227"/>
        <end position="248"/>
    </location>
</feature>
<keyword evidence="2" id="KW-1133">Transmembrane helix</keyword>
<feature type="transmembrane region" description="Helical" evidence="2">
    <location>
        <begin position="254"/>
        <end position="274"/>
    </location>
</feature>
<feature type="transmembrane region" description="Helical" evidence="2">
    <location>
        <begin position="338"/>
        <end position="358"/>
    </location>
</feature>
<keyword evidence="5" id="KW-1185">Reference proteome</keyword>
<dbReference type="OrthoDB" id="9807744at2"/>
<gene>
    <name evidence="4" type="ORF">D0X99_00730</name>
</gene>
<name>A0A418PXJ0_9BACT</name>
<feature type="transmembrane region" description="Helical" evidence="2">
    <location>
        <begin position="301"/>
        <end position="323"/>
    </location>
</feature>
<keyword evidence="2" id="KW-0472">Membrane</keyword>
<keyword evidence="1" id="KW-0175">Coiled coil</keyword>
<dbReference type="InterPro" id="IPR007349">
    <property type="entry name" value="DUF418"/>
</dbReference>
<dbReference type="EMBL" id="QXML01000001">
    <property type="protein sequence ID" value="RIW18887.1"/>
    <property type="molecule type" value="Genomic_DNA"/>
</dbReference>
<feature type="transmembrane region" description="Helical" evidence="2">
    <location>
        <begin position="365"/>
        <end position="384"/>
    </location>
</feature>
<dbReference type="PANTHER" id="PTHR30590:SF2">
    <property type="entry name" value="INNER MEMBRANE PROTEIN"/>
    <property type="match status" value="1"/>
</dbReference>
<comment type="caution">
    <text evidence="4">The sequence shown here is derived from an EMBL/GenBank/DDBJ whole genome shotgun (WGS) entry which is preliminary data.</text>
</comment>
<evidence type="ECO:0000313" key="5">
    <source>
        <dbReference type="Proteomes" id="UP000283522"/>
    </source>
</evidence>
<protein>
    <submittedName>
        <fullName evidence="4">DUF418 domain-containing protein</fullName>
    </submittedName>
</protein>
<proteinExistence type="predicted"/>
<dbReference type="Proteomes" id="UP000283522">
    <property type="component" value="Unassembled WGS sequence"/>
</dbReference>
<reference evidence="4 5" key="1">
    <citation type="submission" date="2018-09" db="EMBL/GenBank/DDBJ databases">
        <authorList>
            <person name="Wang X."/>
            <person name="Du Z."/>
        </authorList>
    </citation>
    <scope>NUCLEOTIDE SEQUENCE [LARGE SCALE GENOMIC DNA]</scope>
    <source>
        <strain evidence="4 5">N3</strain>
    </source>
</reference>
<feature type="transmembrane region" description="Helical" evidence="2">
    <location>
        <begin position="87"/>
        <end position="109"/>
    </location>
</feature>
<dbReference type="InterPro" id="IPR052529">
    <property type="entry name" value="Bact_Transport_Assoc"/>
</dbReference>
<evidence type="ECO:0000256" key="1">
    <source>
        <dbReference type="SAM" id="Coils"/>
    </source>
</evidence>